<dbReference type="AlphaFoldDB" id="A0AA40FCS7"/>
<reference evidence="1" key="1">
    <citation type="submission" date="2021-10" db="EMBL/GenBank/DDBJ databases">
        <title>Melipona bicolor Genome sequencing and assembly.</title>
        <authorList>
            <person name="Araujo N.S."/>
            <person name="Arias M.C."/>
        </authorList>
    </citation>
    <scope>NUCLEOTIDE SEQUENCE</scope>
    <source>
        <strain evidence="1">USP_2M_L1-L4_2017</strain>
        <tissue evidence="1">Whole body</tissue>
    </source>
</reference>
<evidence type="ECO:0000313" key="1">
    <source>
        <dbReference type="EMBL" id="KAK1116582.1"/>
    </source>
</evidence>
<proteinExistence type="predicted"/>
<organism evidence="1 2">
    <name type="scientific">Melipona bicolor</name>
    <dbReference type="NCBI Taxonomy" id="60889"/>
    <lineage>
        <taxon>Eukaryota</taxon>
        <taxon>Metazoa</taxon>
        <taxon>Ecdysozoa</taxon>
        <taxon>Arthropoda</taxon>
        <taxon>Hexapoda</taxon>
        <taxon>Insecta</taxon>
        <taxon>Pterygota</taxon>
        <taxon>Neoptera</taxon>
        <taxon>Endopterygota</taxon>
        <taxon>Hymenoptera</taxon>
        <taxon>Apocrita</taxon>
        <taxon>Aculeata</taxon>
        <taxon>Apoidea</taxon>
        <taxon>Anthophila</taxon>
        <taxon>Apidae</taxon>
        <taxon>Melipona</taxon>
    </lineage>
</organism>
<dbReference type="Proteomes" id="UP001177670">
    <property type="component" value="Unassembled WGS sequence"/>
</dbReference>
<comment type="caution">
    <text evidence="1">The sequence shown here is derived from an EMBL/GenBank/DDBJ whole genome shotgun (WGS) entry which is preliminary data.</text>
</comment>
<dbReference type="EMBL" id="JAHYIQ010000068">
    <property type="protein sequence ID" value="KAK1116582.1"/>
    <property type="molecule type" value="Genomic_DNA"/>
</dbReference>
<keyword evidence="2" id="KW-1185">Reference proteome</keyword>
<sequence>MPGKDYNSNNDSDMLRKEGVILKRMVPNNFNNKEAKCNGEINISLFSNMILYKNHTRSTSPIQATRYIEDYK</sequence>
<evidence type="ECO:0000313" key="2">
    <source>
        <dbReference type="Proteomes" id="UP001177670"/>
    </source>
</evidence>
<name>A0AA40FCS7_9HYME</name>
<accession>A0AA40FCS7</accession>
<gene>
    <name evidence="1" type="ORF">K0M31_018264</name>
</gene>
<protein>
    <submittedName>
        <fullName evidence="1">Uncharacterized protein</fullName>
    </submittedName>
</protein>